<evidence type="ECO:0000256" key="1">
    <source>
        <dbReference type="SAM" id="MobiDB-lite"/>
    </source>
</evidence>
<dbReference type="AlphaFoldDB" id="A0A2B7WN37"/>
<dbReference type="Proteomes" id="UP000224634">
    <property type="component" value="Unassembled WGS sequence"/>
</dbReference>
<sequence length="80" mass="8569">MQIDERAQEPQQVAVNVTPVGFENEETVEQAQAPETEDNDEGTLSMQARPSIDTEGAEDAPEIAHQESNSVVTKSNGDAG</sequence>
<proteinExistence type="predicted"/>
<feature type="region of interest" description="Disordered" evidence="1">
    <location>
        <begin position="1"/>
        <end position="80"/>
    </location>
</feature>
<protein>
    <submittedName>
        <fullName evidence="2">Uncharacterized protein</fullName>
    </submittedName>
</protein>
<reference evidence="2 3" key="1">
    <citation type="submission" date="2017-10" db="EMBL/GenBank/DDBJ databases">
        <title>Comparative genomics in systemic dimorphic fungi from Ajellomycetaceae.</title>
        <authorList>
            <person name="Munoz J.F."/>
            <person name="Mcewen J.G."/>
            <person name="Clay O.K."/>
            <person name="Cuomo C.A."/>
        </authorList>
    </citation>
    <scope>NUCLEOTIDE SEQUENCE [LARGE SCALE GENOMIC DNA]</scope>
    <source>
        <strain evidence="2 3">UAMH7299</strain>
    </source>
</reference>
<organism evidence="2 3">
    <name type="scientific">Polytolypa hystricis (strain UAMH7299)</name>
    <dbReference type="NCBI Taxonomy" id="1447883"/>
    <lineage>
        <taxon>Eukaryota</taxon>
        <taxon>Fungi</taxon>
        <taxon>Dikarya</taxon>
        <taxon>Ascomycota</taxon>
        <taxon>Pezizomycotina</taxon>
        <taxon>Eurotiomycetes</taxon>
        <taxon>Eurotiomycetidae</taxon>
        <taxon>Onygenales</taxon>
        <taxon>Onygenales incertae sedis</taxon>
        <taxon>Polytolypa</taxon>
    </lineage>
</organism>
<evidence type="ECO:0000313" key="2">
    <source>
        <dbReference type="EMBL" id="PGG97897.1"/>
    </source>
</evidence>
<comment type="caution">
    <text evidence="2">The sequence shown here is derived from an EMBL/GenBank/DDBJ whole genome shotgun (WGS) entry which is preliminary data.</text>
</comment>
<gene>
    <name evidence="2" type="ORF">AJ80_09622</name>
</gene>
<dbReference type="EMBL" id="PDNA01000309">
    <property type="protein sequence ID" value="PGG97897.1"/>
    <property type="molecule type" value="Genomic_DNA"/>
</dbReference>
<accession>A0A2B7WN37</accession>
<feature type="compositionally biased region" description="Polar residues" evidence="1">
    <location>
        <begin position="66"/>
        <end position="80"/>
    </location>
</feature>
<keyword evidence="3" id="KW-1185">Reference proteome</keyword>
<evidence type="ECO:0000313" key="3">
    <source>
        <dbReference type="Proteomes" id="UP000224634"/>
    </source>
</evidence>
<name>A0A2B7WN37_POLH7</name>